<keyword evidence="6" id="KW-1185">Reference proteome</keyword>
<gene>
    <name evidence="5" type="ORF">ONE63_008102</name>
</gene>
<comment type="similarity">
    <text evidence="1 2">Belongs to the peptidase C19 family.</text>
</comment>
<evidence type="ECO:0000259" key="4">
    <source>
        <dbReference type="PROSITE" id="PS50235"/>
    </source>
</evidence>
<dbReference type="PROSITE" id="PS00973">
    <property type="entry name" value="USP_2"/>
    <property type="match status" value="1"/>
</dbReference>
<reference evidence="5" key="1">
    <citation type="submission" date="2022-12" db="EMBL/GenBank/DDBJ databases">
        <title>Chromosome-level genome assembly of the bean flower thrips Megalurothrips usitatus.</title>
        <authorList>
            <person name="Ma L."/>
            <person name="Liu Q."/>
            <person name="Li H."/>
            <person name="Cai W."/>
        </authorList>
    </citation>
    <scope>NUCLEOTIDE SEQUENCE</scope>
    <source>
        <strain evidence="5">Cailab_2022a</strain>
    </source>
</reference>
<dbReference type="InterPro" id="IPR028889">
    <property type="entry name" value="USP"/>
</dbReference>
<dbReference type="AlphaFoldDB" id="A0AAV7XTA0"/>
<dbReference type="SUPFAM" id="SSF54001">
    <property type="entry name" value="Cysteine proteinases"/>
    <property type="match status" value="1"/>
</dbReference>
<dbReference type="InterPro" id="IPR018200">
    <property type="entry name" value="USP_CS"/>
</dbReference>
<sequence length="605" mass="68538">MKPGHMLCYDLDVEDEYQYRDVFEHSMQGHDGIQDRVIVRTVAFWEDDNIVTKLLMPGCSTDHVFPRCKAGDERNLRVALLKEALYSKYGGPQYEPYRVLDCSMLNDDDKRCYEFYWRELHGLPRDALGIPNVGNTCYLNALLQLINSVPELKGAILSFPEVPARNAPNCSESLTIMFALRDFFISLENGEPEPARLSDVMLHQFDWPNNSCNDINETFHRIMDVIRDSLRLIGCCFDAFHGTLTSTVSCRDCGNVRCNSESSMGLFLELRADLAESLRFYTQPESLEHTRCGKCCRTSMQRRMTVSELPHILLFTMKRFNYNFRTQATEKLCDRFEFPPCLFGKDLTGMSSPEEKVYDLCGVVVHEGSPSSGHYTFLRKVGAISQWIHFDDNIVRMVKEDSIQHTFGDGSPEAPTAYLLVYRERDWWLPFPAQINGAPNIISRRDMEPLGAVVNTNERPRELKGNGITSHDVDSESHDIHSGAQVEEPAARLPSTHVNESGNKEHDISVDDNFIAASTPIKKDEPIRNEEGNGISRSIHFSSHDVHSGAQVEEPAARLPSRHVNESGNKEHDISVDDNFIAASTPIKKDEPIRNEEVGLLVSTR</sequence>
<keyword evidence="2" id="KW-0788">Thiol protease</keyword>
<dbReference type="EMBL" id="JAPTSV010000005">
    <property type="protein sequence ID" value="KAJ1528190.1"/>
    <property type="molecule type" value="Genomic_DNA"/>
</dbReference>
<evidence type="ECO:0000256" key="2">
    <source>
        <dbReference type="RuleBase" id="RU366025"/>
    </source>
</evidence>
<feature type="region of interest" description="Disordered" evidence="3">
    <location>
        <begin position="544"/>
        <end position="572"/>
    </location>
</feature>
<keyword evidence="2" id="KW-0645">Protease</keyword>
<proteinExistence type="inferred from homology"/>
<dbReference type="GO" id="GO:0005634">
    <property type="term" value="C:nucleus"/>
    <property type="evidence" value="ECO:0007669"/>
    <property type="project" value="TreeGrafter"/>
</dbReference>
<evidence type="ECO:0000313" key="6">
    <source>
        <dbReference type="Proteomes" id="UP001075354"/>
    </source>
</evidence>
<name>A0AAV7XTA0_9NEOP</name>
<dbReference type="Proteomes" id="UP001075354">
    <property type="component" value="Chromosome 5"/>
</dbReference>
<dbReference type="PROSITE" id="PS50235">
    <property type="entry name" value="USP_3"/>
    <property type="match status" value="1"/>
</dbReference>
<feature type="compositionally biased region" description="Basic and acidic residues" evidence="3">
    <location>
        <begin position="563"/>
        <end position="572"/>
    </location>
</feature>
<keyword evidence="2" id="KW-0378">Hydrolase</keyword>
<dbReference type="CDD" id="cd02257">
    <property type="entry name" value="Peptidase_C19"/>
    <property type="match status" value="1"/>
</dbReference>
<protein>
    <recommendedName>
        <fullName evidence="2">Ubiquitin carboxyl-terminal hydrolase</fullName>
        <ecNumber evidence="2">3.4.19.12</ecNumber>
    </recommendedName>
</protein>
<feature type="region of interest" description="Disordered" evidence="3">
    <location>
        <begin position="486"/>
        <end position="509"/>
    </location>
</feature>
<comment type="caution">
    <text evidence="5">The sequence shown here is derived from an EMBL/GenBank/DDBJ whole genome shotgun (WGS) entry which is preliminary data.</text>
</comment>
<feature type="domain" description="USP" evidence="4">
    <location>
        <begin position="128"/>
        <end position="425"/>
    </location>
</feature>
<organism evidence="5 6">
    <name type="scientific">Megalurothrips usitatus</name>
    <name type="common">bean blossom thrips</name>
    <dbReference type="NCBI Taxonomy" id="439358"/>
    <lineage>
        <taxon>Eukaryota</taxon>
        <taxon>Metazoa</taxon>
        <taxon>Ecdysozoa</taxon>
        <taxon>Arthropoda</taxon>
        <taxon>Hexapoda</taxon>
        <taxon>Insecta</taxon>
        <taxon>Pterygota</taxon>
        <taxon>Neoptera</taxon>
        <taxon>Paraneoptera</taxon>
        <taxon>Thysanoptera</taxon>
        <taxon>Terebrantia</taxon>
        <taxon>Thripoidea</taxon>
        <taxon>Thripidae</taxon>
        <taxon>Megalurothrips</taxon>
    </lineage>
</organism>
<comment type="catalytic activity">
    <reaction evidence="2">
        <text>Thiol-dependent hydrolysis of ester, thioester, amide, peptide and isopeptide bonds formed by the C-terminal Gly of ubiquitin (a 76-residue protein attached to proteins as an intracellular targeting signal).</text>
        <dbReference type="EC" id="3.4.19.12"/>
    </reaction>
</comment>
<accession>A0AAV7XTA0</accession>
<dbReference type="GO" id="GO:0005829">
    <property type="term" value="C:cytosol"/>
    <property type="evidence" value="ECO:0007669"/>
    <property type="project" value="TreeGrafter"/>
</dbReference>
<dbReference type="InterPro" id="IPR038765">
    <property type="entry name" value="Papain-like_cys_pep_sf"/>
</dbReference>
<dbReference type="Pfam" id="PF00443">
    <property type="entry name" value="UCH"/>
    <property type="match status" value="1"/>
</dbReference>
<keyword evidence="2" id="KW-0833">Ubl conjugation pathway</keyword>
<evidence type="ECO:0000256" key="1">
    <source>
        <dbReference type="ARBA" id="ARBA00009085"/>
    </source>
</evidence>
<dbReference type="GO" id="GO:0016579">
    <property type="term" value="P:protein deubiquitination"/>
    <property type="evidence" value="ECO:0007669"/>
    <property type="project" value="InterPro"/>
</dbReference>
<dbReference type="GO" id="GO:0004843">
    <property type="term" value="F:cysteine-type deubiquitinase activity"/>
    <property type="evidence" value="ECO:0007669"/>
    <property type="project" value="UniProtKB-UniRule"/>
</dbReference>
<dbReference type="InterPro" id="IPR050164">
    <property type="entry name" value="Peptidase_C19"/>
</dbReference>
<dbReference type="Gene3D" id="3.90.70.10">
    <property type="entry name" value="Cysteine proteinases"/>
    <property type="match status" value="1"/>
</dbReference>
<dbReference type="GO" id="GO:0006508">
    <property type="term" value="P:proteolysis"/>
    <property type="evidence" value="ECO:0007669"/>
    <property type="project" value="UniProtKB-KW"/>
</dbReference>
<dbReference type="EC" id="3.4.19.12" evidence="2"/>
<dbReference type="InterPro" id="IPR001394">
    <property type="entry name" value="Peptidase_C19_UCH"/>
</dbReference>
<dbReference type="PANTHER" id="PTHR24006">
    <property type="entry name" value="UBIQUITIN CARBOXYL-TERMINAL HYDROLASE"/>
    <property type="match status" value="1"/>
</dbReference>
<evidence type="ECO:0000313" key="5">
    <source>
        <dbReference type="EMBL" id="KAJ1528190.1"/>
    </source>
</evidence>
<evidence type="ECO:0000256" key="3">
    <source>
        <dbReference type="SAM" id="MobiDB-lite"/>
    </source>
</evidence>
<dbReference type="PROSITE" id="PS00972">
    <property type="entry name" value="USP_1"/>
    <property type="match status" value="1"/>
</dbReference>